<sequence length="410" mass="44340">MTIRPVVLDPAGHDIHAEGARIRAGGPVSRVVLPGGVMAWSVTGHDVARQVLGDHRFSKDPRKHWTDFVEGRIGDDFPMIGWVLMENLTTAYGHDHTRLRRPCAQAFTPRRVEALRGSVQKVTDELLGRLDEVAPGEAVDLKAEFAKPLPAAVICDLFGVPAADRQAMLHGGEVNVDTGITPEEAAANVAAWQRLMLDFVRSKRDHPGDDLTTDLVAARDEDGSPLSDSEMVGTLHIMLATGTEPVKNLIANTVLLLLTHPDHLARVARGELSWPDVIQEAVRVEAPVAHLPFRFATEDVEIGGVTIAKGDPVLMNFAAAGRDPDRYGPDADVFDPGRADREHLSFGAGIYRCIGKPLALMEAEIALPALFERFPGMRPAVPADRIEPQGTFIMNGLRNLPVLLKGGGAS</sequence>
<dbReference type="InterPro" id="IPR001128">
    <property type="entry name" value="Cyt_P450"/>
</dbReference>
<dbReference type="PRINTS" id="PR00359">
    <property type="entry name" value="BP450"/>
</dbReference>
<dbReference type="CDD" id="cd11029">
    <property type="entry name" value="CYP107-like"/>
    <property type="match status" value="1"/>
</dbReference>
<dbReference type="Pfam" id="PF00067">
    <property type="entry name" value="p450"/>
    <property type="match status" value="1"/>
</dbReference>
<keyword evidence="3" id="KW-0479">Metal-binding</keyword>
<dbReference type="FunFam" id="1.10.630.10:FF:000018">
    <property type="entry name" value="Cytochrome P450 monooxygenase"/>
    <property type="match status" value="1"/>
</dbReference>
<reference evidence="7 8" key="1">
    <citation type="submission" date="2019-09" db="EMBL/GenBank/DDBJ databases">
        <title>Screening of Novel Bioactive Compounds from Soil-Associated.</title>
        <authorList>
            <person name="Gong X."/>
        </authorList>
    </citation>
    <scope>NUCLEOTIDE SEQUENCE [LARGE SCALE GENOMIC DNA]</scope>
    <source>
        <strain evidence="7 8">Gxj-6</strain>
    </source>
</reference>
<gene>
    <name evidence="7" type="ORF">F5972_18385</name>
</gene>
<keyword evidence="8" id="KW-1185">Reference proteome</keyword>
<keyword evidence="5" id="KW-0408">Iron</keyword>
<organism evidence="7 8">
    <name type="scientific">Microbispora cellulosiformans</name>
    <dbReference type="NCBI Taxonomy" id="2614688"/>
    <lineage>
        <taxon>Bacteria</taxon>
        <taxon>Bacillati</taxon>
        <taxon>Actinomycetota</taxon>
        <taxon>Actinomycetes</taxon>
        <taxon>Streptosporangiales</taxon>
        <taxon>Streptosporangiaceae</taxon>
        <taxon>Microbispora</taxon>
    </lineage>
</organism>
<dbReference type="Proteomes" id="UP000327011">
    <property type="component" value="Unassembled WGS sequence"/>
</dbReference>
<dbReference type="GO" id="GO:0020037">
    <property type="term" value="F:heme binding"/>
    <property type="evidence" value="ECO:0007669"/>
    <property type="project" value="InterPro"/>
</dbReference>
<keyword evidence="4" id="KW-0560">Oxidoreductase</keyword>
<keyword evidence="6" id="KW-0503">Monooxygenase</keyword>
<evidence type="ECO:0000256" key="1">
    <source>
        <dbReference type="ARBA" id="ARBA00010617"/>
    </source>
</evidence>
<evidence type="ECO:0000256" key="6">
    <source>
        <dbReference type="ARBA" id="ARBA00023033"/>
    </source>
</evidence>
<dbReference type="SUPFAM" id="SSF48264">
    <property type="entry name" value="Cytochrome P450"/>
    <property type="match status" value="1"/>
</dbReference>
<comment type="caution">
    <text evidence="7">The sequence shown here is derived from an EMBL/GenBank/DDBJ whole genome shotgun (WGS) entry which is preliminary data.</text>
</comment>
<keyword evidence="2" id="KW-0349">Heme</keyword>
<dbReference type="Gene3D" id="1.10.630.10">
    <property type="entry name" value="Cytochrome P450"/>
    <property type="match status" value="1"/>
</dbReference>
<dbReference type="PANTHER" id="PTHR46696:SF1">
    <property type="entry name" value="CYTOCHROME P450 YJIB-RELATED"/>
    <property type="match status" value="1"/>
</dbReference>
<proteinExistence type="inferred from homology"/>
<dbReference type="GO" id="GO:0005506">
    <property type="term" value="F:iron ion binding"/>
    <property type="evidence" value="ECO:0007669"/>
    <property type="project" value="InterPro"/>
</dbReference>
<dbReference type="InterPro" id="IPR002397">
    <property type="entry name" value="Cyt_P450_B"/>
</dbReference>
<dbReference type="AlphaFoldDB" id="A0A5J5K035"/>
<comment type="similarity">
    <text evidence="1">Belongs to the cytochrome P450 family.</text>
</comment>
<evidence type="ECO:0000256" key="2">
    <source>
        <dbReference type="ARBA" id="ARBA00022617"/>
    </source>
</evidence>
<name>A0A5J5K035_9ACTN</name>
<evidence type="ECO:0000313" key="7">
    <source>
        <dbReference type="EMBL" id="KAA9377593.1"/>
    </source>
</evidence>
<dbReference type="GO" id="GO:0004497">
    <property type="term" value="F:monooxygenase activity"/>
    <property type="evidence" value="ECO:0007669"/>
    <property type="project" value="UniProtKB-KW"/>
</dbReference>
<evidence type="ECO:0000256" key="4">
    <source>
        <dbReference type="ARBA" id="ARBA00023002"/>
    </source>
</evidence>
<evidence type="ECO:0000313" key="8">
    <source>
        <dbReference type="Proteomes" id="UP000327011"/>
    </source>
</evidence>
<dbReference type="RefSeq" id="WP_150934784.1">
    <property type="nucleotide sequence ID" value="NZ_VYTZ01000006.1"/>
</dbReference>
<evidence type="ECO:0000256" key="3">
    <source>
        <dbReference type="ARBA" id="ARBA00022723"/>
    </source>
</evidence>
<evidence type="ECO:0000256" key="5">
    <source>
        <dbReference type="ARBA" id="ARBA00023004"/>
    </source>
</evidence>
<accession>A0A5J5K035</accession>
<dbReference type="PANTHER" id="PTHR46696">
    <property type="entry name" value="P450, PUTATIVE (EUROFUNG)-RELATED"/>
    <property type="match status" value="1"/>
</dbReference>
<dbReference type="GO" id="GO:0016705">
    <property type="term" value="F:oxidoreductase activity, acting on paired donors, with incorporation or reduction of molecular oxygen"/>
    <property type="evidence" value="ECO:0007669"/>
    <property type="project" value="InterPro"/>
</dbReference>
<protein>
    <submittedName>
        <fullName evidence="7">Cytochrome P450</fullName>
    </submittedName>
</protein>
<dbReference type="InterPro" id="IPR036396">
    <property type="entry name" value="Cyt_P450_sf"/>
</dbReference>
<dbReference type="EMBL" id="VYTZ01000006">
    <property type="protein sequence ID" value="KAA9377593.1"/>
    <property type="molecule type" value="Genomic_DNA"/>
</dbReference>